<evidence type="ECO:0000256" key="1">
    <source>
        <dbReference type="ARBA" id="ARBA00010928"/>
    </source>
</evidence>
<proteinExistence type="inferred from homology"/>
<dbReference type="EMBL" id="GCHU01001138">
    <property type="protein sequence ID" value="JAG89484.1"/>
    <property type="molecule type" value="Transcribed_RNA"/>
</dbReference>
<evidence type="ECO:0000259" key="2">
    <source>
        <dbReference type="Pfam" id="PF01408"/>
    </source>
</evidence>
<evidence type="ECO:0000313" key="4">
    <source>
        <dbReference type="EMBL" id="JAG89484.1"/>
    </source>
</evidence>
<dbReference type="PANTHER" id="PTHR46368">
    <property type="match status" value="1"/>
</dbReference>
<dbReference type="Pfam" id="PF01408">
    <property type="entry name" value="GFO_IDH_MocA"/>
    <property type="match status" value="1"/>
</dbReference>
<dbReference type="Pfam" id="PF22725">
    <property type="entry name" value="GFO_IDH_MocA_C3"/>
    <property type="match status" value="1"/>
</dbReference>
<dbReference type="AlphaFoldDB" id="A0A0C9RZ72"/>
<dbReference type="InterPro" id="IPR000683">
    <property type="entry name" value="Gfo/Idh/MocA-like_OxRdtase_N"/>
</dbReference>
<dbReference type="Gene3D" id="3.30.360.10">
    <property type="entry name" value="Dihydrodipicolinate Reductase, domain 2"/>
    <property type="match status" value="1"/>
</dbReference>
<protein>
    <submittedName>
        <fullName evidence="4">TSA: Wollemia nobilis Ref_Wollemi_Transcript_1150_1464 transcribed RNA sequence</fullName>
    </submittedName>
</protein>
<name>A0A0C9RZ72_9CONI</name>
<dbReference type="SUPFAM" id="SSF55347">
    <property type="entry name" value="Glyceraldehyde-3-phosphate dehydrogenase-like, C-terminal domain"/>
    <property type="match status" value="1"/>
</dbReference>
<reference evidence="4" key="1">
    <citation type="submission" date="2015-02" db="EMBL/GenBank/DDBJ databases">
        <title>A transcriptome of Wollemia nobilis - a relic of Gondwana.</title>
        <authorList>
            <person name="Chia J.Y."/>
            <person name="Leong Y.S."/>
            <person name="Abdul Karim S."/>
            <person name="Wan Azmi N."/>
            <person name="Hercus R."/>
            <person name="Croft L."/>
        </authorList>
    </citation>
    <scope>NUCLEOTIDE SEQUENCE</scope>
    <source>
        <strain evidence="4">MaeBrown</strain>
        <tissue evidence="4">Leaf</tissue>
    </source>
</reference>
<dbReference type="GO" id="GO:0000166">
    <property type="term" value="F:nucleotide binding"/>
    <property type="evidence" value="ECO:0007669"/>
    <property type="project" value="InterPro"/>
</dbReference>
<dbReference type="InterPro" id="IPR055170">
    <property type="entry name" value="GFO_IDH_MocA-like_dom"/>
</dbReference>
<organism evidence="4">
    <name type="scientific">Wollemia nobilis</name>
    <dbReference type="NCBI Taxonomy" id="56998"/>
    <lineage>
        <taxon>Eukaryota</taxon>
        <taxon>Viridiplantae</taxon>
        <taxon>Streptophyta</taxon>
        <taxon>Embryophyta</taxon>
        <taxon>Tracheophyta</taxon>
        <taxon>Spermatophyta</taxon>
        <taxon>Pinopsida</taxon>
        <taxon>Pinidae</taxon>
        <taxon>Conifers II</taxon>
        <taxon>Araucariales</taxon>
        <taxon>Araucariaceae</taxon>
        <taxon>Wollemia</taxon>
    </lineage>
</organism>
<feature type="domain" description="Gfo/Idh/MocA-like oxidoreductase N-terminal" evidence="2">
    <location>
        <begin position="6"/>
        <end position="125"/>
    </location>
</feature>
<evidence type="ECO:0000259" key="3">
    <source>
        <dbReference type="Pfam" id="PF22725"/>
    </source>
</evidence>
<dbReference type="Gene3D" id="3.40.50.720">
    <property type="entry name" value="NAD(P)-binding Rossmann-like Domain"/>
    <property type="match status" value="1"/>
</dbReference>
<comment type="similarity">
    <text evidence="1">Belongs to the Gfo/Idh/MocA family.</text>
</comment>
<accession>A0A0C9RZ72</accession>
<dbReference type="SUPFAM" id="SSF51735">
    <property type="entry name" value="NAD(P)-binding Rossmann-fold domains"/>
    <property type="match status" value="1"/>
</dbReference>
<dbReference type="InterPro" id="IPR036291">
    <property type="entry name" value="NAD(P)-bd_dom_sf"/>
</dbReference>
<feature type="domain" description="GFO/IDH/MocA-like oxidoreductase" evidence="3">
    <location>
        <begin position="148"/>
        <end position="260"/>
    </location>
</feature>
<sequence length="358" mass="39838">MAEEKLRFGILGCAEIARKVSRSIELAPNASVYAVSSRSLDKAKAFVSANNLPSQVVVYDSYEMLLEDPSVDAVYMPLPTSLHLHWAIKAAQMKKHILLEKPPAISVDELDKIIEACNNNGVQLMDGTMWMHHPRTPHMKAFLQNTDLFGDLKTVHSTFTVPGSEDFLENDIRVKPDLDAHGALGDVGWYCIRAILWANDYQMPHSVIAHPGPVLNISGVIMACGATLFWQDGRVATFYCSFLADLCMDFSVHGSKGTLRLHDFVIPYEESSASYFCSSNCKFGEKHTYWGPNLSEHIVKAELPQDALMVQEFSRLVKSIRDSGGKPDPYWPSVSRKTQMVLNAMKTSIQEGLISVTL</sequence>
<dbReference type="PANTHER" id="PTHR46368:SF4">
    <property type="entry name" value="OS10G0403700 PROTEIN"/>
    <property type="match status" value="1"/>
</dbReference>